<gene>
    <name evidence="8" type="ORF">TRICI_005434</name>
</gene>
<dbReference type="InterPro" id="IPR036188">
    <property type="entry name" value="FAD/NAD-bd_sf"/>
</dbReference>
<dbReference type="Proteomes" id="UP000761534">
    <property type="component" value="Unassembled WGS sequence"/>
</dbReference>
<reference evidence="8" key="1">
    <citation type="journal article" date="2019" name="G3 (Bethesda)">
        <title>Genome Assemblies of Two Rare Opportunistic Yeast Pathogens: Diutina rugosa (syn. Candida rugosa) and Trichomonascus ciferrii (syn. Candida ciferrii).</title>
        <authorList>
            <person name="Mixao V."/>
            <person name="Saus E."/>
            <person name="Hansen A.P."/>
            <person name="Lass-Florl C."/>
            <person name="Gabaldon T."/>
        </authorList>
    </citation>
    <scope>NUCLEOTIDE SEQUENCE</scope>
    <source>
        <strain evidence="8">CBS 4856</strain>
    </source>
</reference>
<evidence type="ECO:0000259" key="7">
    <source>
        <dbReference type="Pfam" id="PF01494"/>
    </source>
</evidence>
<keyword evidence="9" id="KW-1185">Reference proteome</keyword>
<evidence type="ECO:0000313" key="9">
    <source>
        <dbReference type="Proteomes" id="UP000761534"/>
    </source>
</evidence>
<evidence type="ECO:0000256" key="2">
    <source>
        <dbReference type="ARBA" id="ARBA00022630"/>
    </source>
</evidence>
<proteinExistence type="predicted"/>
<sequence>MITEPILISGAGLIGLALAQSLKRLGIPFIVFDRDESVTARGQGWGITLHWALQSLLDVVPEELHAEIFNAQVIPGFDQKDTGTFLYLDASNCQTVVKIPPSRRLRVRREQLRRVLLSGLDVKWGHQTEHIEVLEDGSGVEVTCRNGVKLRGSMLVGAEGSSSHSRRFLRPDACELNQLPVQFCGASVEMSTAEISELQALDPLLFQGTVPGTNTFFWFSLLGAPEYTGKADTWVAQVNLSWPTNDTSPLKTREEKIAAIKAHSQGLAPVLQRAVDKITSQSEALEIRLADWPCLTWNNRKGRITLVGDAAHAMTMYRGEAANHGITDVYEISAKLDAVHQGKQDLATAIDEFEATMRARAAPAVLLSRQACLDAHNWQSLHTPEKPSPLLTKRSNNVSTATAACS</sequence>
<dbReference type="PRINTS" id="PR00420">
    <property type="entry name" value="RNGMNOXGNASE"/>
</dbReference>
<accession>A0A642USS5</accession>
<name>A0A642USS5_9ASCO</name>
<feature type="region of interest" description="Disordered" evidence="6">
    <location>
        <begin position="383"/>
        <end position="406"/>
    </location>
</feature>
<evidence type="ECO:0000256" key="3">
    <source>
        <dbReference type="ARBA" id="ARBA00022827"/>
    </source>
</evidence>
<keyword evidence="2" id="KW-0285">Flavoprotein</keyword>
<dbReference type="AlphaFoldDB" id="A0A642USS5"/>
<dbReference type="Gene3D" id="3.50.50.60">
    <property type="entry name" value="FAD/NAD(P)-binding domain"/>
    <property type="match status" value="1"/>
</dbReference>
<dbReference type="InterPro" id="IPR002938">
    <property type="entry name" value="FAD-bd"/>
</dbReference>
<comment type="cofactor">
    <cofactor evidence="1">
        <name>FAD</name>
        <dbReference type="ChEBI" id="CHEBI:57692"/>
    </cofactor>
</comment>
<comment type="caution">
    <text evidence="8">The sequence shown here is derived from an EMBL/GenBank/DDBJ whole genome shotgun (WGS) entry which is preliminary data.</text>
</comment>
<dbReference type="OrthoDB" id="47494at2759"/>
<keyword evidence="4" id="KW-0560">Oxidoreductase</keyword>
<organism evidence="8 9">
    <name type="scientific">Trichomonascus ciferrii</name>
    <dbReference type="NCBI Taxonomy" id="44093"/>
    <lineage>
        <taxon>Eukaryota</taxon>
        <taxon>Fungi</taxon>
        <taxon>Dikarya</taxon>
        <taxon>Ascomycota</taxon>
        <taxon>Saccharomycotina</taxon>
        <taxon>Dipodascomycetes</taxon>
        <taxon>Dipodascales</taxon>
        <taxon>Trichomonascaceae</taxon>
        <taxon>Trichomonascus</taxon>
        <taxon>Trichomonascus ciferrii complex</taxon>
    </lineage>
</organism>
<dbReference type="PANTHER" id="PTHR47178:SF1">
    <property type="entry name" value="FAD-BINDING DOMAIN-CONTAINING PROTEIN-RELATED"/>
    <property type="match status" value="1"/>
</dbReference>
<evidence type="ECO:0000256" key="1">
    <source>
        <dbReference type="ARBA" id="ARBA00001974"/>
    </source>
</evidence>
<evidence type="ECO:0000313" key="8">
    <source>
        <dbReference type="EMBL" id="KAA8904628.1"/>
    </source>
</evidence>
<keyword evidence="3" id="KW-0274">FAD</keyword>
<protein>
    <recommendedName>
        <fullName evidence="7">FAD-binding domain-containing protein</fullName>
    </recommendedName>
</protein>
<evidence type="ECO:0000256" key="6">
    <source>
        <dbReference type="SAM" id="MobiDB-lite"/>
    </source>
</evidence>
<dbReference type="VEuPathDB" id="FungiDB:TRICI_005434"/>
<dbReference type="EMBL" id="SWFS01000427">
    <property type="protein sequence ID" value="KAA8904628.1"/>
    <property type="molecule type" value="Genomic_DNA"/>
</dbReference>
<keyword evidence="5" id="KW-0503">Monooxygenase</keyword>
<dbReference type="Pfam" id="PF01494">
    <property type="entry name" value="FAD_binding_3"/>
    <property type="match status" value="1"/>
</dbReference>
<dbReference type="PANTHER" id="PTHR47178">
    <property type="entry name" value="MONOOXYGENASE, FAD-BINDING"/>
    <property type="match status" value="1"/>
</dbReference>
<dbReference type="GO" id="GO:0071949">
    <property type="term" value="F:FAD binding"/>
    <property type="evidence" value="ECO:0007669"/>
    <property type="project" value="InterPro"/>
</dbReference>
<dbReference type="SUPFAM" id="SSF51905">
    <property type="entry name" value="FAD/NAD(P)-binding domain"/>
    <property type="match status" value="1"/>
</dbReference>
<feature type="compositionally biased region" description="Polar residues" evidence="6">
    <location>
        <begin position="393"/>
        <end position="406"/>
    </location>
</feature>
<dbReference type="GO" id="GO:0004497">
    <property type="term" value="F:monooxygenase activity"/>
    <property type="evidence" value="ECO:0007669"/>
    <property type="project" value="UniProtKB-KW"/>
</dbReference>
<evidence type="ECO:0000256" key="5">
    <source>
        <dbReference type="ARBA" id="ARBA00023033"/>
    </source>
</evidence>
<evidence type="ECO:0000256" key="4">
    <source>
        <dbReference type="ARBA" id="ARBA00023002"/>
    </source>
</evidence>
<feature type="domain" description="FAD-binding" evidence="7">
    <location>
        <begin position="5"/>
        <end position="362"/>
    </location>
</feature>